<dbReference type="EMBL" id="JBHUEH010000009">
    <property type="protein sequence ID" value="MFD1884433.1"/>
    <property type="molecule type" value="Genomic_DNA"/>
</dbReference>
<keyword evidence="5 9" id="KW-0460">Magnesium</keyword>
<dbReference type="CDD" id="cd09722">
    <property type="entry name" value="Cas1_I-B"/>
    <property type="match status" value="1"/>
</dbReference>
<dbReference type="PANTHER" id="PTHR43219:SF2">
    <property type="entry name" value="CRISPR-ASSOCIATED ENDONUCLEASE CAS1"/>
    <property type="match status" value="1"/>
</dbReference>
<keyword evidence="2 9" id="KW-0479">Metal-binding</keyword>
<comment type="function">
    <text evidence="9">CRISPR (clustered regularly interspaced short palindromic repeat), is an adaptive immune system that provides protection against mobile genetic elements (viruses, transposable elements and conjugative plasmids). CRISPR clusters contain spacers, sequences complementary to antecedent mobile elements, and target invading nucleic acids. CRISPR clusters are transcribed and processed into CRISPR RNA (crRNA). Acts as a dsDNA endonuclease. Involved in the integration of spacer DNA into the CRISPR cassette.</text>
</comment>
<protein>
    <recommendedName>
        <fullName evidence="9">CRISPR-associated endonuclease Cas1</fullName>
        <ecNumber evidence="9">3.1.-.-</ecNumber>
    </recommendedName>
</protein>
<comment type="subunit">
    <text evidence="9">Homodimer, forms a heterotetramer with a Cas2 homodimer.</text>
</comment>
<evidence type="ECO:0000256" key="7">
    <source>
        <dbReference type="ARBA" id="ARBA00023125"/>
    </source>
</evidence>
<dbReference type="InterPro" id="IPR042211">
    <property type="entry name" value="CRISPR-assoc_Cas1_N"/>
</dbReference>
<sequence length="329" mass="38296">MSTGRDVFIFSAGQLHRKHNTLYFTDDKGISRPLPIEQTENVHLFGNVDFNTSLLHILTQHDVKLHVYNYYGYYDGTYYPRNSRISGYTTVHQSEHYLHAGKRAMLARSFVRGGIHHMLRNLRKAGTEARAHIDTLSARAELLEQADRIPAIMGIEGQCRQIYYDAFPLLVKADFVWAGRTKRPPRDPLNALISFGNSLMYTSIISEVYKTMLDPAISYLHEPSSKRFSLSLDLAEIFKPFIIDSLVFSLVNNRRIQHKHFVDMEGMVYLNEEGRKIVIAAFDERMKTTFKHRKLGRNVSYRYLIRLEAYKLIKHVIGDETYKPFKAWW</sequence>
<keyword evidence="8 9" id="KW-0464">Manganese</keyword>
<accession>A0ABW4RFT1</accession>
<dbReference type="Proteomes" id="UP001597233">
    <property type="component" value="Unassembled WGS sequence"/>
</dbReference>
<evidence type="ECO:0000313" key="11">
    <source>
        <dbReference type="Proteomes" id="UP001597233"/>
    </source>
</evidence>
<keyword evidence="7 9" id="KW-0238">DNA-binding</keyword>
<dbReference type="Gene3D" id="3.100.10.20">
    <property type="entry name" value="CRISPR-associated endonuclease Cas1, N-terminal domain"/>
    <property type="match status" value="1"/>
</dbReference>
<dbReference type="EC" id="3.1.-.-" evidence="9"/>
<keyword evidence="11" id="KW-1185">Reference proteome</keyword>
<dbReference type="NCBIfam" id="TIGR00287">
    <property type="entry name" value="cas1"/>
    <property type="match status" value="1"/>
</dbReference>
<feature type="binding site" evidence="9">
    <location>
        <position position="221"/>
    </location>
    <ligand>
        <name>Mn(2+)</name>
        <dbReference type="ChEBI" id="CHEBI:29035"/>
    </ligand>
</feature>
<evidence type="ECO:0000256" key="5">
    <source>
        <dbReference type="ARBA" id="ARBA00022842"/>
    </source>
</evidence>
<dbReference type="InterPro" id="IPR019858">
    <property type="entry name" value="CRISPR-assoc_Cas1_HMARI/TNEAP"/>
</dbReference>
<proteinExistence type="inferred from homology"/>
<dbReference type="Gene3D" id="1.20.120.920">
    <property type="entry name" value="CRISPR-associated endonuclease Cas1, C-terminal domain"/>
    <property type="match status" value="1"/>
</dbReference>
<evidence type="ECO:0000256" key="6">
    <source>
        <dbReference type="ARBA" id="ARBA00023118"/>
    </source>
</evidence>
<comment type="similarity">
    <text evidence="9">Belongs to the CRISPR-associated endonuclease Cas1 family.</text>
</comment>
<dbReference type="NCBIfam" id="TIGR03641">
    <property type="entry name" value="cas1_HMARI"/>
    <property type="match status" value="1"/>
</dbReference>
<keyword evidence="1 9" id="KW-0540">Nuclease</keyword>
<dbReference type="PANTHER" id="PTHR43219">
    <property type="entry name" value="CRISPR-ASSOCIATED ENDONUCLEASE CAS1"/>
    <property type="match status" value="1"/>
</dbReference>
<gene>
    <name evidence="10" type="primary">cas1b</name>
    <name evidence="9" type="synonym">cas1</name>
    <name evidence="10" type="ORF">ACFSC9_02765</name>
</gene>
<feature type="binding site" evidence="9">
    <location>
        <position position="236"/>
    </location>
    <ligand>
        <name>Mn(2+)</name>
        <dbReference type="ChEBI" id="CHEBI:29035"/>
    </ligand>
</feature>
<evidence type="ECO:0000256" key="2">
    <source>
        <dbReference type="ARBA" id="ARBA00022723"/>
    </source>
</evidence>
<comment type="cofactor">
    <cofactor evidence="9">
        <name>Mg(2+)</name>
        <dbReference type="ChEBI" id="CHEBI:18420"/>
    </cofactor>
    <cofactor evidence="9">
        <name>Mn(2+)</name>
        <dbReference type="ChEBI" id="CHEBI:29035"/>
    </cofactor>
</comment>
<name>A0ABW4RFT1_9BACL</name>
<keyword evidence="3 9" id="KW-0255">Endonuclease</keyword>
<reference evidence="11" key="1">
    <citation type="journal article" date="2019" name="Int. J. Syst. Evol. Microbiol.">
        <title>The Global Catalogue of Microorganisms (GCM) 10K type strain sequencing project: providing services to taxonomists for standard genome sequencing and annotation.</title>
        <authorList>
            <consortium name="The Broad Institute Genomics Platform"/>
            <consortium name="The Broad Institute Genome Sequencing Center for Infectious Disease"/>
            <person name="Wu L."/>
            <person name="Ma J."/>
        </authorList>
    </citation>
    <scope>NUCLEOTIDE SEQUENCE [LARGE SCALE GENOMIC DNA]</scope>
    <source>
        <strain evidence="11">CCUG 54950</strain>
    </source>
</reference>
<dbReference type="InterPro" id="IPR042206">
    <property type="entry name" value="CRISPR-assoc_Cas1_C"/>
</dbReference>
<dbReference type="GO" id="GO:0004519">
    <property type="term" value="F:endonuclease activity"/>
    <property type="evidence" value="ECO:0007669"/>
    <property type="project" value="UniProtKB-KW"/>
</dbReference>
<dbReference type="Pfam" id="PF01867">
    <property type="entry name" value="Cas_Cas1"/>
    <property type="match status" value="1"/>
</dbReference>
<evidence type="ECO:0000256" key="9">
    <source>
        <dbReference type="HAMAP-Rule" id="MF_01470"/>
    </source>
</evidence>
<evidence type="ECO:0000256" key="3">
    <source>
        <dbReference type="ARBA" id="ARBA00022759"/>
    </source>
</evidence>
<dbReference type="InterPro" id="IPR002729">
    <property type="entry name" value="CRISPR-assoc_Cas1"/>
</dbReference>
<evidence type="ECO:0000256" key="1">
    <source>
        <dbReference type="ARBA" id="ARBA00022722"/>
    </source>
</evidence>
<dbReference type="HAMAP" id="MF_01470">
    <property type="entry name" value="Cas1"/>
    <property type="match status" value="1"/>
</dbReference>
<dbReference type="RefSeq" id="WP_347326239.1">
    <property type="nucleotide sequence ID" value="NZ_JBCGUH010000010.1"/>
</dbReference>
<comment type="caution">
    <text evidence="10">The sequence shown here is derived from an EMBL/GenBank/DDBJ whole genome shotgun (WGS) entry which is preliminary data.</text>
</comment>
<evidence type="ECO:0000256" key="8">
    <source>
        <dbReference type="ARBA" id="ARBA00023211"/>
    </source>
</evidence>
<keyword evidence="6 9" id="KW-0051">Antiviral defense</keyword>
<evidence type="ECO:0000313" key="10">
    <source>
        <dbReference type="EMBL" id="MFD1884433.1"/>
    </source>
</evidence>
<feature type="binding site" evidence="9">
    <location>
        <position position="156"/>
    </location>
    <ligand>
        <name>Mn(2+)</name>
        <dbReference type="ChEBI" id="CHEBI:29035"/>
    </ligand>
</feature>
<organism evidence="10 11">
    <name type="scientific">Paenibacillus wenxiniae</name>
    <dbReference type="NCBI Taxonomy" id="1636843"/>
    <lineage>
        <taxon>Bacteria</taxon>
        <taxon>Bacillati</taxon>
        <taxon>Bacillota</taxon>
        <taxon>Bacilli</taxon>
        <taxon>Bacillales</taxon>
        <taxon>Paenibacillaceae</taxon>
        <taxon>Paenibacillus</taxon>
    </lineage>
</organism>
<evidence type="ECO:0000256" key="4">
    <source>
        <dbReference type="ARBA" id="ARBA00022801"/>
    </source>
</evidence>
<keyword evidence="4 9" id="KW-0378">Hydrolase</keyword>